<dbReference type="EMBL" id="LJSN01000002">
    <property type="protein sequence ID" value="PNE40767.1"/>
    <property type="molecule type" value="Genomic_DNA"/>
</dbReference>
<dbReference type="AlphaFoldDB" id="A0A2N8PID4"/>
<reference evidence="10" key="1">
    <citation type="submission" date="2015-09" db="EMBL/GenBank/DDBJ databases">
        <authorList>
            <person name="Graham D.E."/>
            <person name="Mahan K.M."/>
            <person name="Klingeman D.M."/>
            <person name="Fida T."/>
            <person name="Giannone R.J."/>
            <person name="Hettich R.L."/>
            <person name="Parry R.J."/>
            <person name="Spain J.C."/>
        </authorList>
    </citation>
    <scope>NUCLEOTIDE SEQUENCE [LARGE SCALE GENOMIC DNA]</scope>
    <source>
        <strain evidence="10">JCM 4701</strain>
    </source>
</reference>
<evidence type="ECO:0000256" key="4">
    <source>
        <dbReference type="ARBA" id="ARBA00022964"/>
    </source>
</evidence>
<feature type="domain" description="TauD/TfdA-like" evidence="8">
    <location>
        <begin position="13"/>
        <end position="277"/>
    </location>
</feature>
<evidence type="ECO:0000256" key="3">
    <source>
        <dbReference type="ARBA" id="ARBA00022723"/>
    </source>
</evidence>
<keyword evidence="6" id="KW-0408">Iron</keyword>
<feature type="compositionally biased region" description="Basic and acidic residues" evidence="7">
    <location>
        <begin position="307"/>
        <end position="319"/>
    </location>
</feature>
<sequence length="325" mass="36267">MPTLSAKDLDIVRITGNIGAEIRGIDLASDLSQDTITAIRTALVAHKVVFFRGQHDLDGPTQERLARRFGTPTTAYPTLPSLDGAPAILDLDYQNSPLRADFWHADVTFIQRPPLGSILRAVSLPPYGGDTVWANTAIAYTTLPKELRTLADNLWAVHANTPDNAPTRSSDDSAEARTMRETFTARSFITEHPVVRVHPETGERLLLLSKFIRRFVGWTPEDSQPLLKLLRTYIPVPEHAVRWRWAQGDVAFWDNRSTEHYAVRDYDPHPRRMQRITLAGDVPVSVQGQHSRVVAGDDTDYTTSLTHPHDGKPSDRDHLASPPAP</sequence>
<dbReference type="Pfam" id="PF02668">
    <property type="entry name" value="TauD"/>
    <property type="match status" value="1"/>
</dbReference>
<dbReference type="GO" id="GO:0005737">
    <property type="term" value="C:cytoplasm"/>
    <property type="evidence" value="ECO:0007669"/>
    <property type="project" value="TreeGrafter"/>
</dbReference>
<dbReference type="InterPro" id="IPR051323">
    <property type="entry name" value="AtsK-like"/>
</dbReference>
<name>A0A2N8PID4_STRNR</name>
<dbReference type="PANTHER" id="PTHR30468">
    <property type="entry name" value="ALPHA-KETOGLUTARATE-DEPENDENT SULFONATE DIOXYGENASE"/>
    <property type="match status" value="1"/>
</dbReference>
<evidence type="ECO:0000256" key="7">
    <source>
        <dbReference type="SAM" id="MobiDB-lite"/>
    </source>
</evidence>
<keyword evidence="3" id="KW-0479">Metal-binding</keyword>
<dbReference type="Proteomes" id="UP000236047">
    <property type="component" value="Unassembled WGS sequence"/>
</dbReference>
<evidence type="ECO:0000256" key="1">
    <source>
        <dbReference type="ARBA" id="ARBA00001954"/>
    </source>
</evidence>
<organism evidence="9 10">
    <name type="scientific">Streptomyces noursei</name>
    <name type="common">Streptomyces albulus</name>
    <dbReference type="NCBI Taxonomy" id="1971"/>
    <lineage>
        <taxon>Bacteria</taxon>
        <taxon>Bacillati</taxon>
        <taxon>Actinomycetota</taxon>
        <taxon>Actinomycetes</taxon>
        <taxon>Kitasatosporales</taxon>
        <taxon>Streptomycetaceae</taxon>
        <taxon>Streptomyces</taxon>
    </lineage>
</organism>
<evidence type="ECO:0000256" key="2">
    <source>
        <dbReference type="ARBA" id="ARBA00005896"/>
    </source>
</evidence>
<gene>
    <name evidence="9" type="ORF">AOB60_08020</name>
</gene>
<evidence type="ECO:0000256" key="6">
    <source>
        <dbReference type="ARBA" id="ARBA00023004"/>
    </source>
</evidence>
<dbReference type="SUPFAM" id="SSF51197">
    <property type="entry name" value="Clavaminate synthase-like"/>
    <property type="match status" value="1"/>
</dbReference>
<evidence type="ECO:0000313" key="10">
    <source>
        <dbReference type="Proteomes" id="UP000236047"/>
    </source>
</evidence>
<evidence type="ECO:0000259" key="8">
    <source>
        <dbReference type="Pfam" id="PF02668"/>
    </source>
</evidence>
<comment type="cofactor">
    <cofactor evidence="1">
        <name>Fe(2+)</name>
        <dbReference type="ChEBI" id="CHEBI:29033"/>
    </cofactor>
</comment>
<dbReference type="GO" id="GO:0046872">
    <property type="term" value="F:metal ion binding"/>
    <property type="evidence" value="ECO:0007669"/>
    <property type="project" value="UniProtKB-KW"/>
</dbReference>
<dbReference type="PANTHER" id="PTHR30468:SF5">
    <property type="entry name" value="ALPHA-KETOGLUTARATE-DEPENDENT SULFATE ESTER DIOXYGENASE"/>
    <property type="match status" value="1"/>
</dbReference>
<dbReference type="Gene3D" id="3.60.130.10">
    <property type="entry name" value="Clavaminate synthase-like"/>
    <property type="match status" value="1"/>
</dbReference>
<keyword evidence="4 9" id="KW-0223">Dioxygenase</keyword>
<feature type="region of interest" description="Disordered" evidence="7">
    <location>
        <begin position="293"/>
        <end position="325"/>
    </location>
</feature>
<accession>A0A2N8PID4</accession>
<comment type="caution">
    <text evidence="9">The sequence shown here is derived from an EMBL/GenBank/DDBJ whole genome shotgun (WGS) entry which is preliminary data.</text>
</comment>
<protein>
    <submittedName>
        <fullName evidence="9">Taurine dioxygenase</fullName>
    </submittedName>
</protein>
<dbReference type="GO" id="GO:0016706">
    <property type="term" value="F:2-oxoglutarate-dependent dioxygenase activity"/>
    <property type="evidence" value="ECO:0007669"/>
    <property type="project" value="TreeGrafter"/>
</dbReference>
<dbReference type="RefSeq" id="WP_102923285.1">
    <property type="nucleotide sequence ID" value="NZ_LJSN01000002.1"/>
</dbReference>
<proteinExistence type="inferred from homology"/>
<keyword evidence="10" id="KW-1185">Reference proteome</keyword>
<comment type="similarity">
    <text evidence="2">Belongs to the TfdA dioxygenase family.</text>
</comment>
<dbReference type="InterPro" id="IPR042098">
    <property type="entry name" value="TauD-like_sf"/>
</dbReference>
<dbReference type="InterPro" id="IPR003819">
    <property type="entry name" value="TauD/TfdA-like"/>
</dbReference>
<keyword evidence="5" id="KW-0560">Oxidoreductase</keyword>
<evidence type="ECO:0000313" key="9">
    <source>
        <dbReference type="EMBL" id="PNE40767.1"/>
    </source>
</evidence>
<evidence type="ECO:0000256" key="5">
    <source>
        <dbReference type="ARBA" id="ARBA00023002"/>
    </source>
</evidence>